<evidence type="ECO:0000256" key="1">
    <source>
        <dbReference type="SAM" id="MobiDB-lite"/>
    </source>
</evidence>
<feature type="region of interest" description="Disordered" evidence="1">
    <location>
        <begin position="41"/>
        <end position="100"/>
    </location>
</feature>
<sequence length="769" mass="81674">MRTLSVLNKLFTMAIIFSMINLNIAINIELARFNISSTQAYAQAPEDPAPEGEPERDPQQSSSGGSMESQEVRSNDGTVVLENTQETDTDAITQKRKEMSGTYNKEEASGLFKIFGNGVVAPIILGTIAYITSKMWFYFQPSKPYDIWAAVAGAVILLGNELMSMFKQTESLKDRKSKIEYEGLSEDGTVDVSQQQMLEEEKAILEEMKETAESKAKFQLAAGAAFAIAAGIAAKFANSELSLAQLCAQSANAAFLAATETAAAAATCGASSSTYVADGAAKCELVTVSVAEIEGLKVVPGESKLQYGELETFLAKKVASSTNCSLESSGAALAAIGECTANTTSSVGATSGQLKALEAASANLKAANATMKTNCTNYKLITMNTTGGMQYENHANLKQPTIGPFYVRVMNLLIDKANAGMGNSLGVLLGLIGAYLIPTGAYMTNFMLSSVKRGWLWLGFSGLAIATSQATKAEAKAIDDNIKKIESILKKFKSAQAVTKVATRNLSKKTTRFAAYQPQKIGTELECVGGLPKIRTNNGSKACPSPEKYLVDGVKGLSNVGFSIPGGFTGAMVDATNGLNGADTISPKTQHAIDVMGKSANAINKQAGKALKKTLERINKQNNGNKGTKRLLASLGKGFNNLNKKAGGKGGLMSALPYLSQPPKQDGEENGDETAGQQDGLAAKAKGGNGIGKYKAPKAEKFKFDFGADDAQAYAAQKHAEFDETAQAVANMEETPDGEIIEDKSVDIWKVISVRYKKTAYDRLLKRIE</sequence>
<keyword evidence="2" id="KW-1133">Transmembrane helix</keyword>
<reference evidence="4" key="1">
    <citation type="journal article" date="2019" name="Int. J. Syst. Evol. Microbiol.">
        <title>Halobacteriovorax valvorus sp. nov., a novel prokaryotic predator isolated from coastal seawater of China.</title>
        <authorList>
            <person name="Chen M.-X."/>
        </authorList>
    </citation>
    <scope>NUCLEOTIDE SEQUENCE [LARGE SCALE GENOMIC DNA]</scope>
    <source>
        <strain evidence="4">BL9</strain>
    </source>
</reference>
<feature type="region of interest" description="Disordered" evidence="1">
    <location>
        <begin position="653"/>
        <end position="676"/>
    </location>
</feature>
<protein>
    <submittedName>
        <fullName evidence="3">Uncharacterized protein</fullName>
    </submittedName>
</protein>
<proteinExistence type="predicted"/>
<dbReference type="Proteomes" id="UP000443582">
    <property type="component" value="Unassembled WGS sequence"/>
</dbReference>
<feature type="compositionally biased region" description="Low complexity" evidence="1">
    <location>
        <begin position="59"/>
        <end position="69"/>
    </location>
</feature>
<organism evidence="3 4">
    <name type="scientific">Halobacteriovorax vibrionivorans</name>
    <dbReference type="NCBI Taxonomy" id="2152716"/>
    <lineage>
        <taxon>Bacteria</taxon>
        <taxon>Pseudomonadati</taxon>
        <taxon>Bdellovibrionota</taxon>
        <taxon>Bacteriovoracia</taxon>
        <taxon>Bacteriovoracales</taxon>
        <taxon>Halobacteriovoraceae</taxon>
        <taxon>Halobacteriovorax</taxon>
    </lineage>
</organism>
<dbReference type="EMBL" id="QDKL01000001">
    <property type="protein sequence ID" value="RZF22605.1"/>
    <property type="molecule type" value="Genomic_DNA"/>
</dbReference>
<evidence type="ECO:0000256" key="2">
    <source>
        <dbReference type="SAM" id="Phobius"/>
    </source>
</evidence>
<keyword evidence="2" id="KW-0472">Membrane</keyword>
<accession>A0ABY0IJ52</accession>
<name>A0ABY0IJ52_9BACT</name>
<keyword evidence="2" id="KW-0812">Transmembrane</keyword>
<comment type="caution">
    <text evidence="3">The sequence shown here is derived from an EMBL/GenBank/DDBJ whole genome shotgun (WGS) entry which is preliminary data.</text>
</comment>
<feature type="transmembrane region" description="Helical" evidence="2">
    <location>
        <begin position="6"/>
        <end position="26"/>
    </location>
</feature>
<feature type="transmembrane region" description="Helical" evidence="2">
    <location>
        <begin position="145"/>
        <end position="166"/>
    </location>
</feature>
<evidence type="ECO:0000313" key="3">
    <source>
        <dbReference type="EMBL" id="RZF22605.1"/>
    </source>
</evidence>
<keyword evidence="4" id="KW-1185">Reference proteome</keyword>
<feature type="compositionally biased region" description="Polar residues" evidence="1">
    <location>
        <begin position="75"/>
        <end position="92"/>
    </location>
</feature>
<dbReference type="RefSeq" id="WP_114705550.1">
    <property type="nucleotide sequence ID" value="NZ_QDKL01000001.1"/>
</dbReference>
<feature type="transmembrane region" description="Helical" evidence="2">
    <location>
        <begin position="114"/>
        <end position="133"/>
    </location>
</feature>
<gene>
    <name evidence="3" type="ORF">DAY19_02200</name>
</gene>
<evidence type="ECO:0000313" key="4">
    <source>
        <dbReference type="Proteomes" id="UP000443582"/>
    </source>
</evidence>